<dbReference type="OrthoDB" id="2373347at2"/>
<dbReference type="SMART" id="SM00849">
    <property type="entry name" value="Lactamase_B"/>
    <property type="match status" value="1"/>
</dbReference>
<accession>A0A0D6P928</accession>
<dbReference type="EMBL" id="BANB01000425">
    <property type="protein sequence ID" value="GAN77698.1"/>
    <property type="molecule type" value="Genomic_DNA"/>
</dbReference>
<dbReference type="Proteomes" id="UP000032680">
    <property type="component" value="Unassembled WGS sequence"/>
</dbReference>
<organism evidence="2 3">
    <name type="scientific">Acidisphaera rubrifaciens HS-AP3</name>
    <dbReference type="NCBI Taxonomy" id="1231350"/>
    <lineage>
        <taxon>Bacteria</taxon>
        <taxon>Pseudomonadati</taxon>
        <taxon>Pseudomonadota</taxon>
        <taxon>Alphaproteobacteria</taxon>
        <taxon>Acetobacterales</taxon>
        <taxon>Acetobacteraceae</taxon>
        <taxon>Acidisphaera</taxon>
    </lineage>
</organism>
<dbReference type="RefSeq" id="WP_048861902.1">
    <property type="nucleotide sequence ID" value="NZ_BANB01000425.1"/>
</dbReference>
<feature type="domain" description="Metallo-beta-lactamase" evidence="1">
    <location>
        <begin position="72"/>
        <end position="242"/>
    </location>
</feature>
<evidence type="ECO:0000313" key="2">
    <source>
        <dbReference type="EMBL" id="GAN77698.1"/>
    </source>
</evidence>
<dbReference type="AlphaFoldDB" id="A0A0D6P928"/>
<protein>
    <submittedName>
        <fullName evidence="2">Beta-lactamase</fullName>
    </submittedName>
</protein>
<reference evidence="2 3" key="1">
    <citation type="submission" date="2012-11" db="EMBL/GenBank/DDBJ databases">
        <title>Whole genome sequence of Acidisphaera rubrifaciens HS-AP3.</title>
        <authorList>
            <person name="Azuma Y."/>
            <person name="Higashiura N."/>
            <person name="Hirakawa H."/>
            <person name="Matsushita K."/>
        </authorList>
    </citation>
    <scope>NUCLEOTIDE SEQUENCE [LARGE SCALE GENOMIC DNA]</scope>
    <source>
        <strain evidence="2 3">HS-AP3</strain>
    </source>
</reference>
<gene>
    <name evidence="2" type="ORF">Asru_0425_03</name>
</gene>
<keyword evidence="3" id="KW-1185">Reference proteome</keyword>
<dbReference type="InterPro" id="IPR001279">
    <property type="entry name" value="Metallo-B-lactamas"/>
</dbReference>
<dbReference type="PANTHER" id="PTHR36839">
    <property type="entry name" value="METALLO-BETA-LACTAMASE FAMILY PROTEIN (AFU_ORTHOLOGUE AFUA_5G12770)"/>
    <property type="match status" value="1"/>
</dbReference>
<dbReference type="InterPro" id="IPR036866">
    <property type="entry name" value="RibonucZ/Hydroxyglut_hydro"/>
</dbReference>
<name>A0A0D6P928_9PROT</name>
<sequence>MTDAAICVTCGTQYAPGPAPDACAICSDERQYVAATGQAWTTLARLRRSHMACVRMEGALLGIGIAPAFGIGQRALLVRTPAGNILWDCISLVDDALVTLIGALGGLAGIAISHPHYHTSCVEWSRAFGGVPVHLHAADRDWIMRPDPAIVPWEGETQALLPGLTLVRAGGHYPGGTVLHWADGHGGAGALLSGDIVQVVADRRHVGFMRSYPNFIPLGAAAVEGIARRLSHLDFDAIYGAFWNLVIPTDGRAAFDRSVARHLDWLARPDG</sequence>
<proteinExistence type="predicted"/>
<evidence type="ECO:0000259" key="1">
    <source>
        <dbReference type="SMART" id="SM00849"/>
    </source>
</evidence>
<evidence type="ECO:0000313" key="3">
    <source>
        <dbReference type="Proteomes" id="UP000032680"/>
    </source>
</evidence>
<dbReference type="Gene3D" id="3.60.15.10">
    <property type="entry name" value="Ribonuclease Z/Hydroxyacylglutathione hydrolase-like"/>
    <property type="match status" value="1"/>
</dbReference>
<dbReference type="PANTHER" id="PTHR36839:SF1">
    <property type="entry name" value="METALLO-BETA-LACTAMASE FAMILY PROTEIN (AFU_ORTHOLOGUE AFUA_5G12770)"/>
    <property type="match status" value="1"/>
</dbReference>
<dbReference type="SUPFAM" id="SSF56281">
    <property type="entry name" value="Metallo-hydrolase/oxidoreductase"/>
    <property type="match status" value="1"/>
</dbReference>
<comment type="caution">
    <text evidence="2">The sequence shown here is derived from an EMBL/GenBank/DDBJ whole genome shotgun (WGS) entry which is preliminary data.</text>
</comment>